<dbReference type="Proteomes" id="UP000319040">
    <property type="component" value="Unassembled WGS sequence"/>
</dbReference>
<gene>
    <name evidence="1" type="ORF">SAMN06265379_11618</name>
</gene>
<reference evidence="1 2" key="1">
    <citation type="submission" date="2017-05" db="EMBL/GenBank/DDBJ databases">
        <authorList>
            <person name="Varghese N."/>
            <person name="Submissions S."/>
        </authorList>
    </citation>
    <scope>NUCLEOTIDE SEQUENCE [LARGE SCALE GENOMIC DNA]</scope>
    <source>
        <strain evidence="1 2">DSM 27040</strain>
    </source>
</reference>
<protein>
    <submittedName>
        <fullName evidence="1">Uncharacterized protein</fullName>
    </submittedName>
</protein>
<dbReference type="EMBL" id="FXTB01000016">
    <property type="protein sequence ID" value="SMO92626.1"/>
    <property type="molecule type" value="Genomic_DNA"/>
</dbReference>
<evidence type="ECO:0000313" key="2">
    <source>
        <dbReference type="Proteomes" id="UP000319040"/>
    </source>
</evidence>
<name>A0A521F922_SACCC</name>
<evidence type="ECO:0000313" key="1">
    <source>
        <dbReference type="EMBL" id="SMO92626.1"/>
    </source>
</evidence>
<accession>A0A521F922</accession>
<proteinExistence type="predicted"/>
<keyword evidence="2" id="KW-1185">Reference proteome</keyword>
<dbReference type="AlphaFoldDB" id="A0A521F922"/>
<organism evidence="1 2">
    <name type="scientific">Saccharicrinis carchari</name>
    <dbReference type="NCBI Taxonomy" id="1168039"/>
    <lineage>
        <taxon>Bacteria</taxon>
        <taxon>Pseudomonadati</taxon>
        <taxon>Bacteroidota</taxon>
        <taxon>Bacteroidia</taxon>
        <taxon>Marinilabiliales</taxon>
        <taxon>Marinilabiliaceae</taxon>
        <taxon>Saccharicrinis</taxon>
    </lineage>
</organism>
<sequence>MITILQLRPFCLLSHSSYVAKDVTNVARNGIGLVYSYFKVGKVRGEGRGAGGKGQILINPHPYHSVVVLPPAFLRDRLFPLKMEGEEPLVEIYPKNYSYPP</sequence>